<feature type="transmembrane region" description="Helical" evidence="1">
    <location>
        <begin position="136"/>
        <end position="159"/>
    </location>
</feature>
<proteinExistence type="predicted"/>
<dbReference type="InterPro" id="IPR018580">
    <property type="entry name" value="Uncharacterised_YfhO"/>
</dbReference>
<evidence type="ECO:0000256" key="1">
    <source>
        <dbReference type="SAM" id="Phobius"/>
    </source>
</evidence>
<dbReference type="Pfam" id="PF09586">
    <property type="entry name" value="YfhO"/>
    <property type="match status" value="1"/>
</dbReference>
<dbReference type="Proteomes" id="UP000663255">
    <property type="component" value="Chromosome 1"/>
</dbReference>
<feature type="transmembrane region" description="Helical" evidence="1">
    <location>
        <begin position="166"/>
        <end position="191"/>
    </location>
</feature>
<protein>
    <submittedName>
        <fullName evidence="2">YfhO family protein</fullName>
    </submittedName>
</protein>
<dbReference type="EMBL" id="CP043893">
    <property type="protein sequence ID" value="QOI52508.1"/>
    <property type="molecule type" value="Genomic_DNA"/>
</dbReference>
<name>A0AAQ0B4A8_LEPIR</name>
<evidence type="ECO:0000313" key="3">
    <source>
        <dbReference type="Proteomes" id="UP000663255"/>
    </source>
</evidence>
<dbReference type="InterPro" id="IPR046107">
    <property type="entry name" value="DUF6044"/>
</dbReference>
<feature type="transmembrane region" description="Helical" evidence="1">
    <location>
        <begin position="49"/>
        <end position="81"/>
    </location>
</feature>
<keyword evidence="1" id="KW-0812">Transmembrane</keyword>
<keyword evidence="1" id="KW-1133">Transmembrane helix</keyword>
<sequence>MRFRFFCSKTIAAIASLFFLKPLFEISELLSVSLVPIIVFFITKEKIKVYYILLLALFYSFLSSTVLAFYTFPLTLFLALVIRFSFKKFKNQFFQFVSFYIIFELINIVPTLKNAISSHRSDWAWDIYGKPSFNTSFIYGINYENLLILLYFILGLILIKSQKYRIVIYLMFFFFLSHLFILLSGWVYYFAHLFGIKISSLNLLRVYLQFPIVMPILWGLIFEEFRVVLRVTQTNWKQFFKDRKAYILVSLCIFPILLSFYQSYCNFDNRRKSKDESFKIYNLNALSFFREMISKDVTEFRAISLGIDPAISTSAGFETLDGYSNLYPKAYKRYWLEFTDLENISPYYFRYYNDWGNRVYTFISPNQFHLNENLAILGNLKYVFSSEILINTRLKPVFDYGIYVYEISNPGTRFYFSKSLRFFNTENDLYEAVKNCNTEEVKKTTFLLIKDRKENFTNIQDDDVLSVERINSDTYEIIRSGNGEAMLNVSISYSKNWKAISDNNQELNVYPANGPFMAVRLQKGIKKVKLIYKPDFYNPMLYLL</sequence>
<feature type="transmembrane region" description="Helical" evidence="1">
    <location>
        <begin position="206"/>
        <end position="225"/>
    </location>
</feature>
<accession>A0AAQ0B4A8</accession>
<gene>
    <name evidence="2" type="ORF">Lepto1489_07475</name>
</gene>
<evidence type="ECO:0000313" key="2">
    <source>
        <dbReference type="EMBL" id="QOI52508.1"/>
    </source>
</evidence>
<dbReference type="Pfam" id="PF19510">
    <property type="entry name" value="DUF6044"/>
    <property type="match status" value="1"/>
</dbReference>
<dbReference type="AlphaFoldDB" id="A0AAQ0B4A8"/>
<reference evidence="2" key="1">
    <citation type="submission" date="2019-09" db="EMBL/GenBank/DDBJ databases">
        <title>Comparative Genomics of Leptospira interrogans Reveals Genome Plasticity - A Common Adaptive Strategy for Survival in Various Hosts.</title>
        <authorList>
            <person name="Ramli S.R."/>
            <person name="Bunk B."/>
            <person name="Goris M."/>
            <person name="Bhuju S."/>
            <person name="Jarek M."/>
            <person name="Sproer C."/>
            <person name="Mustakim S."/>
            <person name="Strommenger B."/>
            <person name="Pessler F."/>
        </authorList>
    </citation>
    <scope>NUCLEOTIDE SEQUENCE</scope>
    <source>
        <strain evidence="2">1489</strain>
    </source>
</reference>
<feature type="transmembrane region" description="Helical" evidence="1">
    <location>
        <begin position="245"/>
        <end position="264"/>
    </location>
</feature>
<organism evidence="2 3">
    <name type="scientific">Leptospira interrogans serovar Bataviae</name>
    <dbReference type="NCBI Taxonomy" id="312175"/>
    <lineage>
        <taxon>Bacteria</taxon>
        <taxon>Pseudomonadati</taxon>
        <taxon>Spirochaetota</taxon>
        <taxon>Spirochaetia</taxon>
        <taxon>Leptospirales</taxon>
        <taxon>Leptospiraceae</taxon>
        <taxon>Leptospira</taxon>
    </lineage>
</organism>
<feature type="transmembrane region" description="Helical" evidence="1">
    <location>
        <begin position="93"/>
        <end position="116"/>
    </location>
</feature>
<keyword evidence="1" id="KW-0472">Membrane</keyword>